<keyword evidence="3" id="KW-1185">Reference proteome</keyword>
<evidence type="ECO:0000256" key="1">
    <source>
        <dbReference type="SAM" id="MobiDB-lite"/>
    </source>
</evidence>
<feature type="compositionally biased region" description="Pro residues" evidence="1">
    <location>
        <begin position="262"/>
        <end position="272"/>
    </location>
</feature>
<dbReference type="HOGENOM" id="CLU_471819_0_0_1"/>
<feature type="compositionally biased region" description="Polar residues" evidence="1">
    <location>
        <begin position="567"/>
        <end position="578"/>
    </location>
</feature>
<name>A0A0C3CPS5_9AGAM</name>
<feature type="region of interest" description="Disordered" evidence="1">
    <location>
        <begin position="1"/>
        <end position="199"/>
    </location>
</feature>
<proteinExistence type="predicted"/>
<sequence>MAGYHGQGYLHPHPHAQPTPPSAPVSRVAQTGHPSLSGPPTLLDSSSSLYSQDDPSHHTLVYTIERRGTPRETNQVLVPPFPNSQRCSARSPDASYAQRLYASSLPKQRKTSTPPQGTHNSAGFVHSPPPPPNVHRPRHTNSPRVDHQVETLSRAFSSESFYVSPPPPPPPAPAPPVVDQIGQRYPVTPPSDYHEEISKSSKMASFASSSSTFQIPEYDVPAYEIPISKEKSPKIPEEPVLVIVNSDPSPPPAESSIERPRSIPPPPPPPQTDPVVSVLSIEEDEEAAEETPPYTLVDETPPPPIVEDTPTETEPREPSLHPSTTPDDTVPGAPAYTAAELSSPWSPIEPPPTQSPLSLPDSTVRHRPSSALDDSLPRAPAYTPVEPPRAQPTHYPTDNPARHHPSSTLDDSLSRTPARNAAYAQRSLSPAAESSRRMHGPRRQSTASTFSTTPSVVSGLAADLYGSAYGLCPQREHTLPQATHPNPMFAPPPAMHSPAPVYGNKVAGRESGPEFPLHMSMPPQHAPHHMMPGHHIPQPQCAPDGRPLSFNSTAPSVNYHPPPEWQNGPQTCPSTYTSLPPPHSLFDPSSPHTVPQHYPHPISQQQQQAPHRLQKRPPGPNRPSTAPSVPTLPPAERWAQQPPMPQPW</sequence>
<dbReference type="InParanoid" id="A0A0C3CPS5"/>
<dbReference type="OrthoDB" id="2677655at2759"/>
<feature type="compositionally biased region" description="Polar residues" evidence="1">
    <location>
        <begin position="111"/>
        <end position="121"/>
    </location>
</feature>
<feature type="compositionally biased region" description="Polar residues" evidence="1">
    <location>
        <begin position="150"/>
        <end position="161"/>
    </location>
</feature>
<reference evidence="2 3" key="1">
    <citation type="submission" date="2014-04" db="EMBL/GenBank/DDBJ databases">
        <authorList>
            <consortium name="DOE Joint Genome Institute"/>
            <person name="Kuo A."/>
            <person name="Kohler A."/>
            <person name="Nagy L.G."/>
            <person name="Floudas D."/>
            <person name="Copeland A."/>
            <person name="Barry K.W."/>
            <person name="Cichocki N."/>
            <person name="Veneault-Fourrey C."/>
            <person name="LaButti K."/>
            <person name="Lindquist E.A."/>
            <person name="Lipzen A."/>
            <person name="Lundell T."/>
            <person name="Morin E."/>
            <person name="Murat C."/>
            <person name="Sun H."/>
            <person name="Tunlid A."/>
            <person name="Henrissat B."/>
            <person name="Grigoriev I.V."/>
            <person name="Hibbett D.S."/>
            <person name="Martin F."/>
            <person name="Nordberg H.P."/>
            <person name="Cantor M.N."/>
            <person name="Hua S.X."/>
        </authorList>
    </citation>
    <scope>NUCLEOTIDE SEQUENCE [LARGE SCALE GENOMIC DNA]</scope>
    <source>
        <strain evidence="2 3">Foug A</strain>
    </source>
</reference>
<evidence type="ECO:0000313" key="3">
    <source>
        <dbReference type="Proteomes" id="UP000053989"/>
    </source>
</evidence>
<dbReference type="Proteomes" id="UP000053989">
    <property type="component" value="Unassembled WGS sequence"/>
</dbReference>
<accession>A0A0C3CPS5</accession>
<gene>
    <name evidence="2" type="ORF">SCLCIDRAFT_1225248</name>
</gene>
<feature type="compositionally biased region" description="Polar residues" evidence="1">
    <location>
        <begin position="443"/>
        <end position="453"/>
    </location>
</feature>
<dbReference type="AlphaFoldDB" id="A0A0C3CPS5"/>
<organism evidence="2 3">
    <name type="scientific">Scleroderma citrinum Foug A</name>
    <dbReference type="NCBI Taxonomy" id="1036808"/>
    <lineage>
        <taxon>Eukaryota</taxon>
        <taxon>Fungi</taxon>
        <taxon>Dikarya</taxon>
        <taxon>Basidiomycota</taxon>
        <taxon>Agaricomycotina</taxon>
        <taxon>Agaricomycetes</taxon>
        <taxon>Agaricomycetidae</taxon>
        <taxon>Boletales</taxon>
        <taxon>Sclerodermatineae</taxon>
        <taxon>Sclerodermataceae</taxon>
        <taxon>Scleroderma</taxon>
    </lineage>
</organism>
<evidence type="ECO:0000313" key="2">
    <source>
        <dbReference type="EMBL" id="KIM50580.1"/>
    </source>
</evidence>
<feature type="region of interest" description="Disordered" evidence="1">
    <location>
        <begin position="525"/>
        <end position="648"/>
    </location>
</feature>
<feature type="region of interest" description="Disordered" evidence="1">
    <location>
        <begin position="229"/>
        <end position="453"/>
    </location>
</feature>
<feature type="compositionally biased region" description="Pro residues" evidence="1">
    <location>
        <begin position="164"/>
        <end position="176"/>
    </location>
</feature>
<feature type="compositionally biased region" description="Low complexity" evidence="1">
    <location>
        <begin position="34"/>
        <end position="53"/>
    </location>
</feature>
<reference evidence="3" key="2">
    <citation type="submission" date="2015-01" db="EMBL/GenBank/DDBJ databases">
        <title>Evolutionary Origins and Diversification of the Mycorrhizal Mutualists.</title>
        <authorList>
            <consortium name="DOE Joint Genome Institute"/>
            <consortium name="Mycorrhizal Genomics Consortium"/>
            <person name="Kohler A."/>
            <person name="Kuo A."/>
            <person name="Nagy L.G."/>
            <person name="Floudas D."/>
            <person name="Copeland A."/>
            <person name="Barry K.W."/>
            <person name="Cichocki N."/>
            <person name="Veneault-Fourrey C."/>
            <person name="LaButti K."/>
            <person name="Lindquist E.A."/>
            <person name="Lipzen A."/>
            <person name="Lundell T."/>
            <person name="Morin E."/>
            <person name="Murat C."/>
            <person name="Riley R."/>
            <person name="Ohm R."/>
            <person name="Sun H."/>
            <person name="Tunlid A."/>
            <person name="Henrissat B."/>
            <person name="Grigoriev I.V."/>
            <person name="Hibbett D.S."/>
            <person name="Martin F."/>
        </authorList>
    </citation>
    <scope>NUCLEOTIDE SEQUENCE [LARGE SCALE GENOMIC DNA]</scope>
    <source>
        <strain evidence="3">Foug A</strain>
    </source>
</reference>
<feature type="compositionally biased region" description="Polar residues" evidence="1">
    <location>
        <begin position="406"/>
        <end position="417"/>
    </location>
</feature>
<protein>
    <submittedName>
        <fullName evidence="2">Uncharacterized protein</fullName>
    </submittedName>
</protein>
<dbReference type="EMBL" id="KN822376">
    <property type="protein sequence ID" value="KIM50580.1"/>
    <property type="molecule type" value="Genomic_DNA"/>
</dbReference>